<dbReference type="SUPFAM" id="SSF159034">
    <property type="entry name" value="Mib/herc2 domain-like"/>
    <property type="match status" value="1"/>
</dbReference>
<evidence type="ECO:0000259" key="10">
    <source>
        <dbReference type="PROSITE" id="PS50135"/>
    </source>
</evidence>
<keyword evidence="8" id="KW-0862">Zinc</keyword>
<protein>
    <recommendedName>
        <fullName evidence="13">ZZ-type domain-containing protein</fullName>
    </recommendedName>
</protein>
<dbReference type="FunFam" id="2.30.30.40:FF:000044">
    <property type="entry name" value="E3 ubiquitin-protein ligase MIB2, putative"/>
    <property type="match status" value="1"/>
</dbReference>
<evidence type="ECO:0000256" key="3">
    <source>
        <dbReference type="ARBA" id="ARBA00022490"/>
    </source>
</evidence>
<dbReference type="FunFam" id="3.30.60.90:FF:000004">
    <property type="entry name" value="Putative E3 ubiquitin-protein ligase MIB2"/>
    <property type="match status" value="1"/>
</dbReference>
<dbReference type="GO" id="GO:0005737">
    <property type="term" value="C:cytoplasm"/>
    <property type="evidence" value="ECO:0007669"/>
    <property type="project" value="UniProtKB-SubCell"/>
</dbReference>
<sequence>MLAPGVRIVRGPDWSWGNQDGGEGHVGTVCEIGKAGAVGSPDKTVVVQWDNGTRTNYRVGYLGKFDLRAIDNAQIGVKHPNIVCDGCDSQGIAGMRYKCSVCYDYDLCYMCYHGDKHDVTHSFKRFDSATSTGVDLPVRKNAKKTRT</sequence>
<dbReference type="SMART" id="SM00291">
    <property type="entry name" value="ZnF_ZZ"/>
    <property type="match status" value="1"/>
</dbReference>
<dbReference type="InterPro" id="IPR010606">
    <property type="entry name" value="Mib_Herc2"/>
</dbReference>
<evidence type="ECO:0000256" key="4">
    <source>
        <dbReference type="ARBA" id="ARBA00022723"/>
    </source>
</evidence>
<feature type="domain" description="ZZ-type" evidence="10">
    <location>
        <begin position="79"/>
        <end position="131"/>
    </location>
</feature>
<evidence type="ECO:0000256" key="6">
    <source>
        <dbReference type="ARBA" id="ARBA00022771"/>
    </source>
</evidence>
<evidence type="ECO:0000313" key="12">
    <source>
        <dbReference type="EMBL" id="JAV93799.1"/>
    </source>
</evidence>
<evidence type="ECO:0000256" key="8">
    <source>
        <dbReference type="ARBA" id="ARBA00022833"/>
    </source>
</evidence>
<evidence type="ECO:0008006" key="13">
    <source>
        <dbReference type="Google" id="ProtNLM"/>
    </source>
</evidence>
<comment type="pathway">
    <text evidence="2">Protein modification; protein ubiquitination.</text>
</comment>
<evidence type="ECO:0000256" key="5">
    <source>
        <dbReference type="ARBA" id="ARBA00022737"/>
    </source>
</evidence>
<dbReference type="EMBL" id="GEZM01010825">
    <property type="protein sequence ID" value="JAV93799.1"/>
    <property type="molecule type" value="Transcribed_RNA"/>
</dbReference>
<dbReference type="UniPathway" id="UPA00143"/>
<dbReference type="PANTHER" id="PTHR24202">
    <property type="entry name" value="E3 UBIQUITIN-PROTEIN LIGASE MIB2"/>
    <property type="match status" value="1"/>
</dbReference>
<dbReference type="GO" id="GO:0008270">
    <property type="term" value="F:zinc ion binding"/>
    <property type="evidence" value="ECO:0007669"/>
    <property type="project" value="UniProtKB-KW"/>
</dbReference>
<dbReference type="EMBL" id="GEZM01010827">
    <property type="protein sequence ID" value="JAV93795.1"/>
    <property type="molecule type" value="Transcribed_RNA"/>
</dbReference>
<proteinExistence type="predicted"/>
<evidence type="ECO:0000256" key="7">
    <source>
        <dbReference type="ARBA" id="ARBA00022786"/>
    </source>
</evidence>
<dbReference type="GO" id="GO:0004842">
    <property type="term" value="F:ubiquitin-protein transferase activity"/>
    <property type="evidence" value="ECO:0007669"/>
    <property type="project" value="InterPro"/>
</dbReference>
<dbReference type="InterPro" id="IPR043145">
    <property type="entry name" value="Znf_ZZ_sf"/>
</dbReference>
<dbReference type="Gene3D" id="2.30.30.40">
    <property type="entry name" value="SH3 Domains"/>
    <property type="match status" value="1"/>
</dbReference>
<dbReference type="PROSITE" id="PS50135">
    <property type="entry name" value="ZF_ZZ_2"/>
    <property type="match status" value="1"/>
</dbReference>
<reference evidence="12" key="1">
    <citation type="journal article" date="2016" name="Sci. Rep.">
        <title>Molecular characterization of firefly nuptial gifts: a multi-omics approach sheds light on postcopulatory sexual selection.</title>
        <authorList>
            <person name="Al-Wathiqui N."/>
            <person name="Fallon T.R."/>
            <person name="South A."/>
            <person name="Weng J.K."/>
            <person name="Lewis S.M."/>
        </authorList>
    </citation>
    <scope>NUCLEOTIDE SEQUENCE</scope>
</reference>
<dbReference type="Pfam" id="PF00569">
    <property type="entry name" value="ZZ"/>
    <property type="match status" value="1"/>
</dbReference>
<dbReference type="PANTHER" id="PTHR24202:SF4">
    <property type="entry name" value="E3 UBIQUITIN-PROTEIN LIGASE MIB2-RELATED"/>
    <property type="match status" value="1"/>
</dbReference>
<name>A0A1Y1N7W1_PHOPY</name>
<keyword evidence="3" id="KW-0963">Cytoplasm</keyword>
<dbReference type="InterPro" id="IPR037252">
    <property type="entry name" value="Mib_Herc2_sf"/>
</dbReference>
<dbReference type="AlphaFoldDB" id="A0A1Y1N7W1"/>
<dbReference type="InterPro" id="IPR000433">
    <property type="entry name" value="Znf_ZZ"/>
</dbReference>
<keyword evidence="5" id="KW-0677">Repeat</keyword>
<evidence type="ECO:0000259" key="11">
    <source>
        <dbReference type="PROSITE" id="PS51416"/>
    </source>
</evidence>
<feature type="domain" description="MIB/HERC2" evidence="11">
    <location>
        <begin position="1"/>
        <end position="73"/>
    </location>
</feature>
<evidence type="ECO:0000256" key="2">
    <source>
        <dbReference type="ARBA" id="ARBA00004906"/>
    </source>
</evidence>
<dbReference type="GO" id="GO:0016567">
    <property type="term" value="P:protein ubiquitination"/>
    <property type="evidence" value="ECO:0007669"/>
    <property type="project" value="UniProtKB-UniPathway"/>
</dbReference>
<keyword evidence="7" id="KW-0833">Ubl conjugation pathway</keyword>
<dbReference type="PROSITE" id="PS01357">
    <property type="entry name" value="ZF_ZZ_1"/>
    <property type="match status" value="1"/>
</dbReference>
<evidence type="ECO:0000256" key="9">
    <source>
        <dbReference type="PROSITE-ProRule" id="PRU00228"/>
    </source>
</evidence>
<dbReference type="SUPFAM" id="SSF57850">
    <property type="entry name" value="RING/U-box"/>
    <property type="match status" value="1"/>
</dbReference>
<accession>A0A1Y1N7W1</accession>
<evidence type="ECO:0000256" key="1">
    <source>
        <dbReference type="ARBA" id="ARBA00004496"/>
    </source>
</evidence>
<dbReference type="Gene3D" id="3.30.60.90">
    <property type="match status" value="1"/>
</dbReference>
<keyword evidence="4" id="KW-0479">Metal-binding</keyword>
<dbReference type="PROSITE" id="PS51416">
    <property type="entry name" value="MIB_HERC2"/>
    <property type="match status" value="1"/>
</dbReference>
<dbReference type="Pfam" id="PF06701">
    <property type="entry name" value="MIB_HERC2"/>
    <property type="match status" value="1"/>
</dbReference>
<comment type="subcellular location">
    <subcellularLocation>
        <location evidence="1">Cytoplasm</location>
    </subcellularLocation>
</comment>
<keyword evidence="6 9" id="KW-0863">Zinc-finger</keyword>
<organism evidence="12">
    <name type="scientific">Photinus pyralis</name>
    <name type="common">Common eastern firefly</name>
    <name type="synonym">Lampyris pyralis</name>
    <dbReference type="NCBI Taxonomy" id="7054"/>
    <lineage>
        <taxon>Eukaryota</taxon>
        <taxon>Metazoa</taxon>
        <taxon>Ecdysozoa</taxon>
        <taxon>Arthropoda</taxon>
        <taxon>Hexapoda</taxon>
        <taxon>Insecta</taxon>
        <taxon>Pterygota</taxon>
        <taxon>Neoptera</taxon>
        <taxon>Endopterygota</taxon>
        <taxon>Coleoptera</taxon>
        <taxon>Polyphaga</taxon>
        <taxon>Elateriformia</taxon>
        <taxon>Elateroidea</taxon>
        <taxon>Lampyridae</taxon>
        <taxon>Lampyrinae</taxon>
        <taxon>Photinus</taxon>
    </lineage>
</organism>